<evidence type="ECO:0000313" key="2">
    <source>
        <dbReference type="Proteomes" id="UP001374535"/>
    </source>
</evidence>
<organism evidence="1 2">
    <name type="scientific">Vigna mungo</name>
    <name type="common">Black gram</name>
    <name type="synonym">Phaseolus mungo</name>
    <dbReference type="NCBI Taxonomy" id="3915"/>
    <lineage>
        <taxon>Eukaryota</taxon>
        <taxon>Viridiplantae</taxon>
        <taxon>Streptophyta</taxon>
        <taxon>Embryophyta</taxon>
        <taxon>Tracheophyta</taxon>
        <taxon>Spermatophyta</taxon>
        <taxon>Magnoliopsida</taxon>
        <taxon>eudicotyledons</taxon>
        <taxon>Gunneridae</taxon>
        <taxon>Pentapetalae</taxon>
        <taxon>rosids</taxon>
        <taxon>fabids</taxon>
        <taxon>Fabales</taxon>
        <taxon>Fabaceae</taxon>
        <taxon>Papilionoideae</taxon>
        <taxon>50 kb inversion clade</taxon>
        <taxon>NPAAA clade</taxon>
        <taxon>indigoferoid/millettioid clade</taxon>
        <taxon>Phaseoleae</taxon>
        <taxon>Vigna</taxon>
    </lineage>
</organism>
<gene>
    <name evidence="1" type="ORF">V8G54_019634</name>
</gene>
<feature type="non-terminal residue" evidence="1">
    <location>
        <position position="118"/>
    </location>
</feature>
<keyword evidence="2" id="KW-1185">Reference proteome</keyword>
<sequence>MNDGALCSSMKIVQSTCCSYADLQPFLPWQFPTLYVLIKRFIGQVFVHNNLLFLVVAESYKRDNIRVTKLAEQLYFILEDVIVFYIKSFYRDCIRRAVYTLQNELRPTTLFGSKLLVD</sequence>
<proteinExistence type="predicted"/>
<dbReference type="AlphaFoldDB" id="A0AAQ3RV48"/>
<accession>A0AAQ3RV48</accession>
<name>A0AAQ3RV48_VIGMU</name>
<reference evidence="1 2" key="1">
    <citation type="journal article" date="2023" name="Life. Sci Alliance">
        <title>Evolutionary insights into 3D genome organization and epigenetic landscape of Vigna mungo.</title>
        <authorList>
            <person name="Junaid A."/>
            <person name="Singh B."/>
            <person name="Bhatia S."/>
        </authorList>
    </citation>
    <scope>NUCLEOTIDE SEQUENCE [LARGE SCALE GENOMIC DNA]</scope>
    <source>
        <strain evidence="1">Urdbean</strain>
    </source>
</reference>
<dbReference type="EMBL" id="CP144695">
    <property type="protein sequence ID" value="WVZ06288.1"/>
    <property type="molecule type" value="Genomic_DNA"/>
</dbReference>
<evidence type="ECO:0000313" key="1">
    <source>
        <dbReference type="EMBL" id="WVZ06288.1"/>
    </source>
</evidence>
<dbReference type="Proteomes" id="UP001374535">
    <property type="component" value="Chromosome 6"/>
</dbReference>
<protein>
    <submittedName>
        <fullName evidence="1">Uncharacterized protein</fullName>
    </submittedName>
</protein>